<comment type="caution">
    <text evidence="1">The sequence shown here is derived from an EMBL/GenBank/DDBJ whole genome shotgun (WGS) entry which is preliminary data.</text>
</comment>
<proteinExistence type="predicted"/>
<dbReference type="Proteomes" id="UP001054837">
    <property type="component" value="Unassembled WGS sequence"/>
</dbReference>
<evidence type="ECO:0000313" key="2">
    <source>
        <dbReference type="Proteomes" id="UP001054837"/>
    </source>
</evidence>
<keyword evidence="2" id="KW-1185">Reference proteome</keyword>
<accession>A0AAV4URQ4</accession>
<evidence type="ECO:0000313" key="1">
    <source>
        <dbReference type="EMBL" id="GIY60482.1"/>
    </source>
</evidence>
<reference evidence="1 2" key="1">
    <citation type="submission" date="2021-06" db="EMBL/GenBank/DDBJ databases">
        <title>Caerostris darwini draft genome.</title>
        <authorList>
            <person name="Kono N."/>
            <person name="Arakawa K."/>
        </authorList>
    </citation>
    <scope>NUCLEOTIDE SEQUENCE [LARGE SCALE GENOMIC DNA]</scope>
</reference>
<name>A0AAV4URQ4_9ARAC</name>
<dbReference type="EMBL" id="BPLQ01011800">
    <property type="protein sequence ID" value="GIY60482.1"/>
    <property type="molecule type" value="Genomic_DNA"/>
</dbReference>
<sequence>MHIFCHVTLPSTAPKRLLTSLTVYKQNSFLRICILYLLLLRNEECLPFLEQTNRFLKNLQQSVVTIFIFFKLFPPFSSSWRDVFWLSSSTSIVVLLPFPFPFRHLSPSCQIRKSPILNKTEKSYCLQGFRSGKALVDKLVKDREKREKTKVFKDVFSEV</sequence>
<protein>
    <submittedName>
        <fullName evidence="1">Uncharacterized protein</fullName>
    </submittedName>
</protein>
<gene>
    <name evidence="1" type="ORF">CDAR_620941</name>
</gene>
<dbReference type="AlphaFoldDB" id="A0AAV4URQ4"/>
<organism evidence="1 2">
    <name type="scientific">Caerostris darwini</name>
    <dbReference type="NCBI Taxonomy" id="1538125"/>
    <lineage>
        <taxon>Eukaryota</taxon>
        <taxon>Metazoa</taxon>
        <taxon>Ecdysozoa</taxon>
        <taxon>Arthropoda</taxon>
        <taxon>Chelicerata</taxon>
        <taxon>Arachnida</taxon>
        <taxon>Araneae</taxon>
        <taxon>Araneomorphae</taxon>
        <taxon>Entelegynae</taxon>
        <taxon>Araneoidea</taxon>
        <taxon>Araneidae</taxon>
        <taxon>Caerostris</taxon>
    </lineage>
</organism>